<dbReference type="GO" id="GO:0008270">
    <property type="term" value="F:zinc ion binding"/>
    <property type="evidence" value="ECO:0007669"/>
    <property type="project" value="InterPro"/>
</dbReference>
<dbReference type="EMBL" id="CP075865">
    <property type="protein sequence ID" value="QYS96917.1"/>
    <property type="molecule type" value="Genomic_DNA"/>
</dbReference>
<organism evidence="4 5">
    <name type="scientific">Trichoderma simmonsii</name>
    <dbReference type="NCBI Taxonomy" id="1491479"/>
    <lineage>
        <taxon>Eukaryota</taxon>
        <taxon>Fungi</taxon>
        <taxon>Dikarya</taxon>
        <taxon>Ascomycota</taxon>
        <taxon>Pezizomycotina</taxon>
        <taxon>Sordariomycetes</taxon>
        <taxon>Hypocreomycetidae</taxon>
        <taxon>Hypocreales</taxon>
        <taxon>Hypocreaceae</taxon>
        <taxon>Trichoderma</taxon>
    </lineage>
</organism>
<dbReference type="PROSITE" id="PS50048">
    <property type="entry name" value="ZN2_CY6_FUNGAL_2"/>
    <property type="match status" value="1"/>
</dbReference>
<feature type="region of interest" description="Disordered" evidence="2">
    <location>
        <begin position="1"/>
        <end position="21"/>
    </location>
</feature>
<dbReference type="CDD" id="cd12148">
    <property type="entry name" value="fungal_TF_MHR"/>
    <property type="match status" value="1"/>
</dbReference>
<dbReference type="PANTHER" id="PTHR31668:SF30">
    <property type="entry name" value="ZN(II)2CYS6 TRANSCRIPTION FACTOR (EUROFUNG)"/>
    <property type="match status" value="1"/>
</dbReference>
<protein>
    <recommendedName>
        <fullName evidence="3">Zn(2)-C6 fungal-type domain-containing protein</fullName>
    </recommendedName>
</protein>
<dbReference type="CDD" id="cd00067">
    <property type="entry name" value="GAL4"/>
    <property type="match status" value="1"/>
</dbReference>
<dbReference type="Gene3D" id="4.10.240.10">
    <property type="entry name" value="Zn(2)-C6 fungal-type DNA-binding domain"/>
    <property type="match status" value="1"/>
</dbReference>
<name>A0A8G0PDW1_9HYPO</name>
<evidence type="ECO:0000259" key="3">
    <source>
        <dbReference type="PROSITE" id="PS50048"/>
    </source>
</evidence>
<dbReference type="GO" id="GO:0000981">
    <property type="term" value="F:DNA-binding transcription factor activity, RNA polymerase II-specific"/>
    <property type="evidence" value="ECO:0007669"/>
    <property type="project" value="InterPro"/>
</dbReference>
<dbReference type="Proteomes" id="UP000826661">
    <property type="component" value="Chromosome II"/>
</dbReference>
<feature type="region of interest" description="Disordered" evidence="2">
    <location>
        <begin position="83"/>
        <end position="152"/>
    </location>
</feature>
<dbReference type="SUPFAM" id="SSF57701">
    <property type="entry name" value="Zn2/Cys6 DNA-binding domain"/>
    <property type="match status" value="1"/>
</dbReference>
<dbReference type="InterPro" id="IPR001138">
    <property type="entry name" value="Zn2Cys6_DnaBD"/>
</dbReference>
<dbReference type="InterPro" id="IPR036864">
    <property type="entry name" value="Zn2-C6_fun-type_DNA-bd_sf"/>
</dbReference>
<evidence type="ECO:0000313" key="4">
    <source>
        <dbReference type="EMBL" id="QYS96917.1"/>
    </source>
</evidence>
<reference evidence="4 5" key="1">
    <citation type="journal article" date="2021" name="BMC Genomics">
        <title>Telomere-to-telomere genome assembly of asparaginase-producing Trichoderma simmonsii.</title>
        <authorList>
            <person name="Chung D."/>
            <person name="Kwon Y.M."/>
            <person name="Yang Y."/>
        </authorList>
    </citation>
    <scope>NUCLEOTIDE SEQUENCE [LARGE SCALE GENOMIC DNA]</scope>
    <source>
        <strain evidence="4 5">GH-Sj1</strain>
    </source>
</reference>
<dbReference type="SMART" id="SM00066">
    <property type="entry name" value="GAL4"/>
    <property type="match status" value="1"/>
</dbReference>
<evidence type="ECO:0000313" key="5">
    <source>
        <dbReference type="Proteomes" id="UP000826661"/>
    </source>
</evidence>
<sequence length="605" mass="67215">MEQSKSPATAARTTKAAMPKACDACRRRKLKCPRRQGSPSESPSDMRCLRCQRTDIRCTYNDEFGRKGPRTGRRLEAIRASQALEANSSAVNGTPGNGAPGNGASQPHDLIPNDSFSEQSPVQFDLSSFGEDDSASSIGHLDGHGGADSTASNLDTIQQPWERLALGTSADILNPVLEEQNVVHFSHDQLSVAAIESTDGVAFSWQDIVAELALFCLKCYQRHPIIHLETVLNRIERGDHVSDPTFRTMLLSIFLINEASQFRHYPDRSPARLDVLTRATEKSRANSPYYHFAESPSLDTVISSIFLFIAYSVRDKHNRAFLYLTEAIGLMDLVKYPCDRIEIVQYHRIECLLFVTEAASNSIYGSRGKRRLARNPSTPPPKEILDRWYISEHKQKQLPPLLSTLPYESLDKRAAELLYAMTRLHSALDTAGVSSVEFQDDILATLSNEDDHKPSCLIQTADVAITRQWQLATHWWHALSKNGYSSERKENARYIIQIIGMTAVQRTKFLHPGACRIVGHGKLAALADTMFKISSALDILQCCSSLIRDMIHIVSKADCEGSFAPGLSLVAICIEEVPRPVTSAHELEYDGRAFGNTDVELFPGN</sequence>
<gene>
    <name evidence="4" type="ORF">H0G86_004154</name>
</gene>
<evidence type="ECO:0000256" key="2">
    <source>
        <dbReference type="SAM" id="MobiDB-lite"/>
    </source>
</evidence>
<feature type="domain" description="Zn(2)-C6 fungal-type" evidence="3">
    <location>
        <begin position="21"/>
        <end position="60"/>
    </location>
</feature>
<keyword evidence="1" id="KW-0539">Nucleus</keyword>
<proteinExistence type="predicted"/>
<accession>A0A8G0PDW1</accession>
<dbReference type="PANTHER" id="PTHR31668">
    <property type="entry name" value="GLUCOSE TRANSPORT TRANSCRIPTION REGULATOR RGT1-RELATED-RELATED"/>
    <property type="match status" value="1"/>
</dbReference>
<dbReference type="InterPro" id="IPR050797">
    <property type="entry name" value="Carb_Metab_Trans_Reg"/>
</dbReference>
<evidence type="ECO:0000256" key="1">
    <source>
        <dbReference type="ARBA" id="ARBA00023242"/>
    </source>
</evidence>
<dbReference type="Pfam" id="PF00172">
    <property type="entry name" value="Zn_clus"/>
    <property type="match status" value="1"/>
</dbReference>
<feature type="compositionally biased region" description="Polar residues" evidence="2">
    <location>
        <begin position="114"/>
        <end position="126"/>
    </location>
</feature>
<keyword evidence="5" id="KW-1185">Reference proteome</keyword>
<dbReference type="AlphaFoldDB" id="A0A8G0PDW1"/>